<keyword evidence="9" id="KW-1133">Transmembrane helix</keyword>
<dbReference type="Pfam" id="PF02485">
    <property type="entry name" value="Branch"/>
    <property type="match status" value="1"/>
</dbReference>
<keyword evidence="6" id="KW-0479">Metal-binding</keyword>
<evidence type="ECO:0000256" key="6">
    <source>
        <dbReference type="ARBA" id="ARBA00022723"/>
    </source>
</evidence>
<dbReference type="Proteomes" id="UP000199469">
    <property type="component" value="Unassembled WGS sequence"/>
</dbReference>
<evidence type="ECO:0000256" key="11">
    <source>
        <dbReference type="ARBA" id="ARBA00023136"/>
    </source>
</evidence>
<accession>A0A1I0NNB8</accession>
<keyword evidence="4" id="KW-0808">Transferase</keyword>
<keyword evidence="10" id="KW-0333">Golgi apparatus</keyword>
<dbReference type="PANTHER" id="PTHR46025:SF3">
    <property type="entry name" value="XYLOSYLTRANSFERASE OXT"/>
    <property type="match status" value="1"/>
</dbReference>
<dbReference type="PANTHER" id="PTHR46025">
    <property type="entry name" value="XYLOSYLTRANSFERASE OXT"/>
    <property type="match status" value="1"/>
</dbReference>
<comment type="subcellular location">
    <subcellularLocation>
        <location evidence="2">Endoplasmic reticulum membrane</location>
        <topology evidence="2">Single-pass type II membrane protein</topology>
    </subcellularLocation>
    <subcellularLocation>
        <location evidence="1">Golgi apparatus membrane</location>
        <topology evidence="1">Single-pass type II membrane protein</topology>
    </subcellularLocation>
</comment>
<evidence type="ECO:0000256" key="12">
    <source>
        <dbReference type="ARBA" id="ARBA00023157"/>
    </source>
</evidence>
<evidence type="ECO:0000256" key="14">
    <source>
        <dbReference type="ARBA" id="ARBA00042865"/>
    </source>
</evidence>
<protein>
    <recommendedName>
        <fullName evidence="14">Peptide O-xylosyltransferase</fullName>
    </recommendedName>
</protein>
<evidence type="ECO:0000313" key="15">
    <source>
        <dbReference type="EMBL" id="SEW02957.1"/>
    </source>
</evidence>
<evidence type="ECO:0000256" key="9">
    <source>
        <dbReference type="ARBA" id="ARBA00022989"/>
    </source>
</evidence>
<dbReference type="GO" id="GO:0016020">
    <property type="term" value="C:membrane"/>
    <property type="evidence" value="ECO:0007669"/>
    <property type="project" value="InterPro"/>
</dbReference>
<dbReference type="GO" id="GO:0050650">
    <property type="term" value="P:chondroitin sulfate proteoglycan biosynthetic process"/>
    <property type="evidence" value="ECO:0007669"/>
    <property type="project" value="TreeGrafter"/>
</dbReference>
<evidence type="ECO:0000256" key="2">
    <source>
        <dbReference type="ARBA" id="ARBA00004648"/>
    </source>
</evidence>
<dbReference type="STRING" id="356305.SAMN05421841_0705"/>
<keyword evidence="16" id="KW-1185">Reference proteome</keyword>
<dbReference type="InterPro" id="IPR003406">
    <property type="entry name" value="Glyco_trans_14"/>
</dbReference>
<dbReference type="GO" id="GO:0030158">
    <property type="term" value="F:protein xylosyltransferase activity"/>
    <property type="evidence" value="ECO:0007669"/>
    <property type="project" value="InterPro"/>
</dbReference>
<sequence>MIIRNIFVDFAHKPNCLQNADDFLNYEQMQTPAFTPKPYLKPSKSQPDQHVRIAYFIMIHHKPEVFRAMFQKIYSKDQFYLIHIDRKAEEEVTEEIQLYISQFPNVYILESINIVAGGFSMIQAELDAMEFLLNIAGEWDYFINLSGEDYPLKSQQIIREFLTVNNGRNYIFYYDQKFYRPDTLQRIQNHFTELTHKVSSMIYKRKFMLGVTPYIGGKWFVLTRETCIFMTNNKRVMDFEDYYLHTLLPAESFFQTVLMNTAFNDVIVNDDKRAIIEKTFFNKKQNVETFIESLKSSNYLFIRKINDSTDEKILNYIKESYLLPLQEINEIERELKRNDDQNN</sequence>
<keyword evidence="13" id="KW-0325">Glycoprotein</keyword>
<evidence type="ECO:0000313" key="16">
    <source>
        <dbReference type="Proteomes" id="UP000199469"/>
    </source>
</evidence>
<gene>
    <name evidence="15" type="ORF">SAMN05421841_0705</name>
</gene>
<dbReference type="GO" id="GO:0046872">
    <property type="term" value="F:metal ion binding"/>
    <property type="evidence" value="ECO:0007669"/>
    <property type="project" value="UniProtKB-KW"/>
</dbReference>
<dbReference type="AlphaFoldDB" id="A0A1I0NNB8"/>
<dbReference type="EMBL" id="FOIU01000001">
    <property type="protein sequence ID" value="SEW02957.1"/>
    <property type="molecule type" value="Genomic_DNA"/>
</dbReference>
<evidence type="ECO:0000256" key="7">
    <source>
        <dbReference type="ARBA" id="ARBA00022824"/>
    </source>
</evidence>
<proteinExistence type="predicted"/>
<reference evidence="16" key="1">
    <citation type="submission" date="2016-10" db="EMBL/GenBank/DDBJ databases">
        <authorList>
            <person name="Varghese N."/>
            <person name="Submissions S."/>
        </authorList>
    </citation>
    <scope>NUCLEOTIDE SEQUENCE [LARGE SCALE GENOMIC DNA]</scope>
    <source>
        <strain evidence="16">DSM 17724</strain>
    </source>
</reference>
<dbReference type="InterPro" id="IPR043538">
    <property type="entry name" value="XYLT"/>
</dbReference>
<keyword evidence="7" id="KW-0256">Endoplasmic reticulum</keyword>
<evidence type="ECO:0000256" key="5">
    <source>
        <dbReference type="ARBA" id="ARBA00022692"/>
    </source>
</evidence>
<keyword evidence="11" id="KW-0472">Membrane</keyword>
<keyword evidence="3" id="KW-0328">Glycosyltransferase</keyword>
<keyword evidence="5" id="KW-0812">Transmembrane</keyword>
<keyword evidence="8" id="KW-0735">Signal-anchor</keyword>
<name>A0A1I0NNB8_9FLAO</name>
<organism evidence="15 16">
    <name type="scientific">Chryseobacterium wanjuense</name>
    <dbReference type="NCBI Taxonomy" id="356305"/>
    <lineage>
        <taxon>Bacteria</taxon>
        <taxon>Pseudomonadati</taxon>
        <taxon>Bacteroidota</taxon>
        <taxon>Flavobacteriia</taxon>
        <taxon>Flavobacteriales</taxon>
        <taxon>Weeksellaceae</taxon>
        <taxon>Chryseobacterium group</taxon>
        <taxon>Chryseobacterium</taxon>
    </lineage>
</organism>
<evidence type="ECO:0000256" key="8">
    <source>
        <dbReference type="ARBA" id="ARBA00022968"/>
    </source>
</evidence>
<evidence type="ECO:0000256" key="13">
    <source>
        <dbReference type="ARBA" id="ARBA00023180"/>
    </source>
</evidence>
<dbReference type="GO" id="GO:0015012">
    <property type="term" value="P:heparan sulfate proteoglycan biosynthetic process"/>
    <property type="evidence" value="ECO:0007669"/>
    <property type="project" value="TreeGrafter"/>
</dbReference>
<keyword evidence="12" id="KW-1015">Disulfide bond</keyword>
<evidence type="ECO:0000256" key="10">
    <source>
        <dbReference type="ARBA" id="ARBA00023034"/>
    </source>
</evidence>
<evidence type="ECO:0000256" key="3">
    <source>
        <dbReference type="ARBA" id="ARBA00022676"/>
    </source>
</evidence>
<evidence type="ECO:0000256" key="1">
    <source>
        <dbReference type="ARBA" id="ARBA00004323"/>
    </source>
</evidence>
<evidence type="ECO:0000256" key="4">
    <source>
        <dbReference type="ARBA" id="ARBA00022679"/>
    </source>
</evidence>